<evidence type="ECO:0008006" key="10">
    <source>
        <dbReference type="Google" id="ProtNLM"/>
    </source>
</evidence>
<keyword evidence="1" id="KW-0489">Methyltransferase</keyword>
<dbReference type="SUPFAM" id="SSF46785">
    <property type="entry name" value="Winged helix' DNA-binding domain"/>
    <property type="match status" value="1"/>
</dbReference>
<dbReference type="InterPro" id="IPR012967">
    <property type="entry name" value="COMT_dimerisation"/>
</dbReference>
<organism evidence="8 9">
    <name type="scientific">Oculimacula yallundae</name>
    <dbReference type="NCBI Taxonomy" id="86028"/>
    <lineage>
        <taxon>Eukaryota</taxon>
        <taxon>Fungi</taxon>
        <taxon>Dikarya</taxon>
        <taxon>Ascomycota</taxon>
        <taxon>Pezizomycotina</taxon>
        <taxon>Leotiomycetes</taxon>
        <taxon>Helotiales</taxon>
        <taxon>Ploettnerulaceae</taxon>
        <taxon>Oculimacula</taxon>
    </lineage>
</organism>
<keyword evidence="5" id="KW-0472">Membrane</keyword>
<protein>
    <recommendedName>
        <fullName evidence="10">O-methyltransferase domain-containing protein</fullName>
    </recommendedName>
</protein>
<feature type="compositionally biased region" description="Basic and acidic residues" evidence="4">
    <location>
        <begin position="691"/>
        <end position="708"/>
    </location>
</feature>
<dbReference type="InterPro" id="IPR016461">
    <property type="entry name" value="COMT-like"/>
</dbReference>
<gene>
    <name evidence="8" type="ORF">VTL71DRAFT_1119</name>
</gene>
<dbReference type="Gene3D" id="1.10.10.10">
    <property type="entry name" value="Winged helix-like DNA-binding domain superfamily/Winged helix DNA-binding domain"/>
    <property type="match status" value="1"/>
</dbReference>
<evidence type="ECO:0000256" key="2">
    <source>
        <dbReference type="ARBA" id="ARBA00022679"/>
    </source>
</evidence>
<evidence type="ECO:0000256" key="1">
    <source>
        <dbReference type="ARBA" id="ARBA00022603"/>
    </source>
</evidence>
<accession>A0ABR4D330</accession>
<dbReference type="InterPro" id="IPR001077">
    <property type="entry name" value="COMT_C"/>
</dbReference>
<evidence type="ECO:0000256" key="3">
    <source>
        <dbReference type="ARBA" id="ARBA00022691"/>
    </source>
</evidence>
<dbReference type="Pfam" id="PF00891">
    <property type="entry name" value="Methyltransf_2"/>
    <property type="match status" value="1"/>
</dbReference>
<dbReference type="PANTHER" id="PTHR43712:SF17">
    <property type="entry name" value="O-METHYLTRANSFERASE"/>
    <property type="match status" value="1"/>
</dbReference>
<comment type="caution">
    <text evidence="8">The sequence shown here is derived from an EMBL/GenBank/DDBJ whole genome shotgun (WGS) entry which is preliminary data.</text>
</comment>
<feature type="domain" description="O-methyltransferase C-terminal" evidence="6">
    <location>
        <begin position="244"/>
        <end position="387"/>
    </location>
</feature>
<dbReference type="Gene3D" id="3.40.50.150">
    <property type="entry name" value="Vaccinia Virus protein VP39"/>
    <property type="match status" value="1"/>
</dbReference>
<dbReference type="PANTHER" id="PTHR43712">
    <property type="entry name" value="PUTATIVE (AFU_ORTHOLOGUE AFUA_4G14580)-RELATED"/>
    <property type="match status" value="1"/>
</dbReference>
<evidence type="ECO:0000259" key="7">
    <source>
        <dbReference type="Pfam" id="PF08100"/>
    </source>
</evidence>
<sequence>MESELPPRDPNFSPTDVARLLQQVAVKGKSLLGGNNILATREELLADARSLCNALETPMEAILRQGWANPALEASVRVGLDLKLFEALEKDRDSPKSSTQLAELTGSDPVLLSRILKHLSTMEFIVEVSSDKYRNSRLSSSLVDPLYRGGFAFCLNTLGTAFRALPAQLSKTGYKNPTDPLDAAFQLGHQTSSHAFEFFQKNDFAGFNNHMAGYNLGRARWFDYGCFPVDKVLVDGFEDSEGGVLLVDIGGATGHDLVAFHQQNSHLAGRLILQDLPITIEQVKDLPQAIEAMPHDFFTEQPVKGARAYYIHNCLHDWPDNKAEEILRNLVPAMKKGYSKLLINENVVPDEDAHWQITGLDMLMMSVFAATERARSNWERILNAAGLRLVKVWMTIESNLALDRYLESSGNDDFFRLTVRVKTLVIALSSFEVRRYITDKSLLRHSFGSIVSAMFYVERVIPYNLFTASQTGNPGSFSNAGPASNRTFPVATKMDQYWHKTGICGIISRATLRTLQLVFAVTIMGIYGPDLARSTATNTSAHPEWIFAQVAACLSASTCITHCFVTVTRVAWCLWDWVLCVLWMSQAGVFGSIYLKTGKMEQYEGATTSEKRMRAGVGIGLVNMVLWLGNGILGFAWCCQARKFTRRGKASRTDISDERVDGRDVMESNDFEKDADEKFDGEESFLPGARVEGKESLRKENGSFKTEEMGTFSRPPSYESV</sequence>
<feature type="compositionally biased region" description="Basic and acidic residues" evidence="4">
    <location>
        <begin position="666"/>
        <end position="678"/>
    </location>
</feature>
<dbReference type="InterPro" id="IPR036388">
    <property type="entry name" value="WH-like_DNA-bd_sf"/>
</dbReference>
<reference evidence="8 9" key="1">
    <citation type="journal article" date="2024" name="Commun. Biol.">
        <title>Comparative genomic analysis of thermophilic fungi reveals convergent evolutionary adaptations and gene losses.</title>
        <authorList>
            <person name="Steindorff A.S."/>
            <person name="Aguilar-Pontes M.V."/>
            <person name="Robinson A.J."/>
            <person name="Andreopoulos B."/>
            <person name="LaButti K."/>
            <person name="Kuo A."/>
            <person name="Mondo S."/>
            <person name="Riley R."/>
            <person name="Otillar R."/>
            <person name="Haridas S."/>
            <person name="Lipzen A."/>
            <person name="Grimwood J."/>
            <person name="Schmutz J."/>
            <person name="Clum A."/>
            <person name="Reid I.D."/>
            <person name="Moisan M.C."/>
            <person name="Butler G."/>
            <person name="Nguyen T.T.M."/>
            <person name="Dewar K."/>
            <person name="Conant G."/>
            <person name="Drula E."/>
            <person name="Henrissat B."/>
            <person name="Hansel C."/>
            <person name="Singer S."/>
            <person name="Hutchinson M.I."/>
            <person name="de Vries R.P."/>
            <person name="Natvig D.O."/>
            <person name="Powell A.J."/>
            <person name="Tsang A."/>
            <person name="Grigoriev I.V."/>
        </authorList>
    </citation>
    <scope>NUCLEOTIDE SEQUENCE [LARGE SCALE GENOMIC DNA]</scope>
    <source>
        <strain evidence="8 9">CBS 494.80</strain>
    </source>
</reference>
<keyword evidence="2" id="KW-0808">Transferase</keyword>
<dbReference type="SUPFAM" id="SSF53335">
    <property type="entry name" value="S-adenosyl-L-methionine-dependent methyltransferases"/>
    <property type="match status" value="1"/>
</dbReference>
<dbReference type="Proteomes" id="UP001595075">
    <property type="component" value="Unassembled WGS sequence"/>
</dbReference>
<evidence type="ECO:0000256" key="5">
    <source>
        <dbReference type="SAM" id="Phobius"/>
    </source>
</evidence>
<keyword evidence="3" id="KW-0949">S-adenosyl-L-methionine</keyword>
<evidence type="ECO:0000259" key="6">
    <source>
        <dbReference type="Pfam" id="PF00891"/>
    </source>
</evidence>
<dbReference type="PROSITE" id="PS51683">
    <property type="entry name" value="SAM_OMT_II"/>
    <property type="match status" value="1"/>
</dbReference>
<dbReference type="EMBL" id="JAZHXI010000001">
    <property type="protein sequence ID" value="KAL2076176.1"/>
    <property type="molecule type" value="Genomic_DNA"/>
</dbReference>
<feature type="transmembrane region" description="Helical" evidence="5">
    <location>
        <begin position="615"/>
        <end position="639"/>
    </location>
</feature>
<feature type="region of interest" description="Disordered" evidence="4">
    <location>
        <begin position="666"/>
        <end position="721"/>
    </location>
</feature>
<proteinExistence type="predicted"/>
<keyword evidence="5" id="KW-0812">Transmembrane</keyword>
<keyword evidence="9" id="KW-1185">Reference proteome</keyword>
<keyword evidence="5" id="KW-1133">Transmembrane helix</keyword>
<evidence type="ECO:0000256" key="4">
    <source>
        <dbReference type="SAM" id="MobiDB-lite"/>
    </source>
</evidence>
<name>A0ABR4D330_9HELO</name>
<feature type="transmembrane region" description="Helical" evidence="5">
    <location>
        <begin position="574"/>
        <end position="595"/>
    </location>
</feature>
<dbReference type="InterPro" id="IPR029063">
    <property type="entry name" value="SAM-dependent_MTases_sf"/>
</dbReference>
<evidence type="ECO:0000313" key="9">
    <source>
        <dbReference type="Proteomes" id="UP001595075"/>
    </source>
</evidence>
<feature type="domain" description="O-methyltransferase dimerisation" evidence="7">
    <location>
        <begin position="77"/>
        <end position="143"/>
    </location>
</feature>
<evidence type="ECO:0000313" key="8">
    <source>
        <dbReference type="EMBL" id="KAL2076176.1"/>
    </source>
</evidence>
<dbReference type="InterPro" id="IPR036390">
    <property type="entry name" value="WH_DNA-bd_sf"/>
</dbReference>
<dbReference type="Pfam" id="PF08100">
    <property type="entry name" value="Dimerisation"/>
    <property type="match status" value="1"/>
</dbReference>